<evidence type="ECO:0000313" key="2">
    <source>
        <dbReference type="EMBL" id="GIQ87605.1"/>
    </source>
</evidence>
<reference evidence="2 3" key="1">
    <citation type="journal article" date="2018" name="PLoS ONE">
        <title>The draft genome of Kipferlia bialata reveals reductive genome evolution in fornicate parasites.</title>
        <authorList>
            <person name="Tanifuji G."/>
            <person name="Takabayashi S."/>
            <person name="Kume K."/>
            <person name="Takagi M."/>
            <person name="Nakayama T."/>
            <person name="Kamikawa R."/>
            <person name="Inagaki Y."/>
            <person name="Hashimoto T."/>
        </authorList>
    </citation>
    <scope>NUCLEOTIDE SEQUENCE [LARGE SCALE GENOMIC DNA]</scope>
    <source>
        <strain evidence="2">NY0173</strain>
    </source>
</reference>
<comment type="caution">
    <text evidence="2">The sequence shown here is derived from an EMBL/GenBank/DDBJ whole genome shotgun (WGS) entry which is preliminary data.</text>
</comment>
<feature type="transmembrane region" description="Helical" evidence="1">
    <location>
        <begin position="29"/>
        <end position="46"/>
    </location>
</feature>
<accession>A0A9K3D3K9</accession>
<evidence type="ECO:0000313" key="3">
    <source>
        <dbReference type="Proteomes" id="UP000265618"/>
    </source>
</evidence>
<sequence>MTVGLVCVVVLTVLLLVKTQELHAFYLLGFLAIGTLFLKGLLSLMHPQSQGHDTETEPLDTYTVGSALSYGLVPITLFSLVSLPFSSYGPVWWIASLVGVAWATVVAAKMLSSARMSSDQTLLLGYPVLLLYVGYILILQCTTRVA</sequence>
<feature type="transmembrane region" description="Helical" evidence="1">
    <location>
        <begin position="123"/>
        <end position="140"/>
    </location>
</feature>
<name>A0A9K3D3K9_9EUKA</name>
<evidence type="ECO:0000256" key="1">
    <source>
        <dbReference type="SAM" id="Phobius"/>
    </source>
</evidence>
<evidence type="ECO:0008006" key="4">
    <source>
        <dbReference type="Google" id="ProtNLM"/>
    </source>
</evidence>
<dbReference type="EMBL" id="BDIP01003359">
    <property type="protein sequence ID" value="GIQ87605.1"/>
    <property type="molecule type" value="Genomic_DNA"/>
</dbReference>
<organism evidence="2 3">
    <name type="scientific">Kipferlia bialata</name>
    <dbReference type="NCBI Taxonomy" id="797122"/>
    <lineage>
        <taxon>Eukaryota</taxon>
        <taxon>Metamonada</taxon>
        <taxon>Carpediemonas-like organisms</taxon>
        <taxon>Kipferlia</taxon>
    </lineage>
</organism>
<protein>
    <recommendedName>
        <fullName evidence="4">Protein YIP</fullName>
    </recommendedName>
</protein>
<dbReference type="Proteomes" id="UP000265618">
    <property type="component" value="Unassembled WGS sequence"/>
</dbReference>
<dbReference type="OrthoDB" id="440385at2759"/>
<keyword evidence="1" id="KW-0812">Transmembrane</keyword>
<keyword evidence="1" id="KW-0472">Membrane</keyword>
<keyword evidence="3" id="KW-1185">Reference proteome</keyword>
<keyword evidence="1" id="KW-1133">Transmembrane helix</keyword>
<feature type="transmembrane region" description="Helical" evidence="1">
    <location>
        <begin position="91"/>
        <end position="111"/>
    </location>
</feature>
<feature type="transmembrane region" description="Helical" evidence="1">
    <location>
        <begin position="67"/>
        <end position="85"/>
    </location>
</feature>
<proteinExistence type="predicted"/>
<dbReference type="AlphaFoldDB" id="A0A9K3D3K9"/>
<gene>
    <name evidence="2" type="ORF">KIPB_009679</name>
</gene>